<dbReference type="STRING" id="1618337.UT28_C0001G0103"/>
<feature type="transmembrane region" description="Helical" evidence="6">
    <location>
        <begin position="5"/>
        <end position="21"/>
    </location>
</feature>
<proteinExistence type="inferred from homology"/>
<feature type="coiled-coil region" evidence="5">
    <location>
        <begin position="351"/>
        <end position="383"/>
    </location>
</feature>
<comment type="similarity">
    <text evidence="2">Belongs to the band 7/mec-2 family. Flotillin subfamily.</text>
</comment>
<evidence type="ECO:0000256" key="5">
    <source>
        <dbReference type="SAM" id="Coils"/>
    </source>
</evidence>
<dbReference type="KEGG" id="bbgw:UT28_C0001G0103"/>
<sequence length="633" mass="68699">MGIGVVMLLIGMVMIFGPWFAPVEVPTGARLVFSVLGGILFAVGSLVVIITKLYVKASAEKAYVRTGMGKAKVIMDGGSLVIPVVHTLIWVPLRTFKLEVMRQANDALITGDKLRADIKAEFYIKVQANDEDITQAARSLGERSVDEHNLTGMMMEKLVSAIRSVAAKSTLEELNSDKATFAQSVATAVSSDLKHNGFTLETVTISSLDQTPINFLKEDNVFDAEGRKRIADITSQAKVAENQFRRTAEQQIAEQDTLTRTKVAEQEYLQNKADAERDANIKKTQAEQLREAEVYSAQQTQQTKEAQILAEQNVGLKEAEKVREVQLAQIGADQAAKTASVELEKTVEVANRRKQIAIAAAEKERADAEALKLTAEQAREKENQGVITVQEVATAERDKQVKVIAAMQDAEVQKTDRNMQADIAAYQVEKQADAERNAATKNAEAIRVEAEARKDAKVMEATGEQAVMMVPVNVSAEQVAVDAKRQNEVEKARVDVLQQELSAKSEHEKVSIELETTLATLRVLEAIGVEGAKAYGASMSSAHIQVFGDTETLGKINKSFYGGLGAMKLLEGVIAGDGESPVGQIGDMLGGLIRRVKAGDTAGLIEKVQELAAENPELVQALISKESAEPKIE</sequence>
<keyword evidence="6" id="KW-1133">Transmembrane helix</keyword>
<feature type="transmembrane region" description="Helical" evidence="6">
    <location>
        <begin position="33"/>
        <end position="53"/>
    </location>
</feature>
<keyword evidence="6" id="KW-0812">Transmembrane</keyword>
<dbReference type="AlphaFoldDB" id="A0A0G4B3C1"/>
<keyword evidence="5" id="KW-0175">Coiled coil</keyword>
<dbReference type="PANTHER" id="PTHR13806">
    <property type="entry name" value="FLOTILLIN-RELATED"/>
    <property type="match status" value="1"/>
</dbReference>
<feature type="transmembrane region" description="Helical" evidence="6">
    <location>
        <begin position="73"/>
        <end position="93"/>
    </location>
</feature>
<organism evidence="8 9">
    <name type="scientific">Berkelbacteria bacterium GW2011_GWE1_39_12</name>
    <dbReference type="NCBI Taxonomy" id="1618337"/>
    <lineage>
        <taxon>Bacteria</taxon>
        <taxon>Candidatus Berkelbacteria</taxon>
    </lineage>
</organism>
<dbReference type="InterPro" id="IPR001107">
    <property type="entry name" value="Band_7"/>
</dbReference>
<evidence type="ECO:0000256" key="4">
    <source>
        <dbReference type="ARBA" id="ARBA00023136"/>
    </source>
</evidence>
<evidence type="ECO:0000256" key="1">
    <source>
        <dbReference type="ARBA" id="ARBA00004236"/>
    </source>
</evidence>
<gene>
    <name evidence="8" type="ORF">UT28_C0001G0103</name>
</gene>
<dbReference type="PANTHER" id="PTHR13806:SF31">
    <property type="entry name" value="FLOTILLIN-LIKE PROTEIN 1-RELATED"/>
    <property type="match status" value="1"/>
</dbReference>
<evidence type="ECO:0000256" key="2">
    <source>
        <dbReference type="ARBA" id="ARBA00007161"/>
    </source>
</evidence>
<keyword evidence="4 6" id="KW-0472">Membrane</keyword>
<dbReference type="Gene3D" id="3.30.479.30">
    <property type="entry name" value="Band 7 domain"/>
    <property type="match status" value="1"/>
</dbReference>
<name>A0A0G4B3C1_9BACT</name>
<evidence type="ECO:0000256" key="6">
    <source>
        <dbReference type="SAM" id="Phobius"/>
    </source>
</evidence>
<feature type="domain" description="Band 7" evidence="7">
    <location>
        <begin position="62"/>
        <end position="214"/>
    </location>
</feature>
<comment type="subcellular location">
    <subcellularLocation>
        <location evidence="1">Cell membrane</location>
    </subcellularLocation>
</comment>
<dbReference type="InterPro" id="IPR036013">
    <property type="entry name" value="Band_7/SPFH_dom_sf"/>
</dbReference>
<protein>
    <recommendedName>
        <fullName evidence="7">Band 7 domain-containing protein</fullName>
    </recommendedName>
</protein>
<evidence type="ECO:0000313" key="8">
    <source>
        <dbReference type="EMBL" id="AKM81918.1"/>
    </source>
</evidence>
<dbReference type="Pfam" id="PF01145">
    <property type="entry name" value="Band_7"/>
    <property type="match status" value="1"/>
</dbReference>
<dbReference type="CDD" id="cd03399">
    <property type="entry name" value="SPFH_flotillin"/>
    <property type="match status" value="1"/>
</dbReference>
<evidence type="ECO:0000256" key="3">
    <source>
        <dbReference type="ARBA" id="ARBA00022475"/>
    </source>
</evidence>
<reference evidence="8 9" key="1">
    <citation type="journal article" date="2015" name="Nature">
        <title>rRNA introns, odd ribosomes, and small enigmatic genomes across a large radiation of phyla.</title>
        <authorList>
            <person name="Brown C.T."/>
            <person name="Hug L.A."/>
            <person name="Thomas B.C."/>
            <person name="Sharon I."/>
            <person name="Castelle C.J."/>
            <person name="Singh A."/>
            <person name="Wilkins M.J."/>
            <person name="Williams K.H."/>
            <person name="Banfield J.F."/>
        </authorList>
    </citation>
    <scope>NUCLEOTIDE SEQUENCE [LARGE SCALE GENOMIC DNA]</scope>
</reference>
<accession>A0A0G4B3C1</accession>
<dbReference type="GO" id="GO:0005886">
    <property type="term" value="C:plasma membrane"/>
    <property type="evidence" value="ECO:0007669"/>
    <property type="project" value="UniProtKB-SubCell"/>
</dbReference>
<evidence type="ECO:0000259" key="7">
    <source>
        <dbReference type="Pfam" id="PF01145"/>
    </source>
</evidence>
<dbReference type="EMBL" id="CP011213">
    <property type="protein sequence ID" value="AKM81918.1"/>
    <property type="molecule type" value="Genomic_DNA"/>
</dbReference>
<dbReference type="SUPFAM" id="SSF117892">
    <property type="entry name" value="Band 7/SPFH domain"/>
    <property type="match status" value="1"/>
</dbReference>
<dbReference type="Proteomes" id="UP000035648">
    <property type="component" value="Chromosome"/>
</dbReference>
<evidence type="ECO:0000313" key="9">
    <source>
        <dbReference type="Proteomes" id="UP000035648"/>
    </source>
</evidence>
<keyword evidence="3" id="KW-1003">Cell membrane</keyword>
<dbReference type="InterPro" id="IPR027705">
    <property type="entry name" value="Flotillin_fam"/>
</dbReference>